<dbReference type="SMART" id="SM00327">
    <property type="entry name" value="VWA"/>
    <property type="match status" value="1"/>
</dbReference>
<accession>A0A1T5KLT7</accession>
<dbReference type="SUPFAM" id="SSF53300">
    <property type="entry name" value="vWA-like"/>
    <property type="match status" value="1"/>
</dbReference>
<protein>
    <submittedName>
        <fullName evidence="4">Ca-activated chloride channel family protein</fullName>
    </submittedName>
</protein>
<evidence type="ECO:0000313" key="5">
    <source>
        <dbReference type="Proteomes" id="UP000190857"/>
    </source>
</evidence>
<sequence>MIVHPIFTPPVLIVVFGGLAAFALWQAARNIRRPGGWHWFVRLALVGLLFGMSLRPGLPETEHPPVAAAQTDVYFVLDTTSSMAAEDYGDDQPRLTGAKADIEAIADRLAGSRFSLITFDADTVQRLPLTTDASALASGVASTTQEISVYSRGSSIGAPAAFLEKQLAADKDAAPDRTRIVYYLGDGEQTVSTAPESFAPLADLVDGGAVLGYGTDEGGPMRTFSGYRDEFFGDDQSDDSGSDGSSTDDPGTADDYIQYYGPNGQETAISKIDEKALGTIAGQLSVEYVHSEPGSDVVLQATRGIDVGAATSAPSGPPSAPEFYWLLAIPFGLLLLTELVPLLLALRALRRPTTSSSPAPTEVPR</sequence>
<proteinExistence type="predicted"/>
<feature type="transmembrane region" description="Helical" evidence="2">
    <location>
        <begin position="37"/>
        <end position="54"/>
    </location>
</feature>
<keyword evidence="5" id="KW-1185">Reference proteome</keyword>
<dbReference type="InterPro" id="IPR036465">
    <property type="entry name" value="vWFA_dom_sf"/>
</dbReference>
<evidence type="ECO:0000256" key="1">
    <source>
        <dbReference type="SAM" id="MobiDB-lite"/>
    </source>
</evidence>
<dbReference type="OrthoDB" id="9814325at2"/>
<evidence type="ECO:0000313" key="4">
    <source>
        <dbReference type="EMBL" id="SKC64248.1"/>
    </source>
</evidence>
<feature type="transmembrane region" description="Helical" evidence="2">
    <location>
        <begin position="6"/>
        <end position="25"/>
    </location>
</feature>
<dbReference type="Pfam" id="PF13519">
    <property type="entry name" value="VWA_2"/>
    <property type="match status" value="1"/>
</dbReference>
<dbReference type="STRING" id="123320.SAMN06309945_2351"/>
<keyword evidence="2" id="KW-0812">Transmembrane</keyword>
<dbReference type="AlphaFoldDB" id="A0A1T5KLT7"/>
<dbReference type="RefSeq" id="WP_079728381.1">
    <property type="nucleotide sequence ID" value="NZ_FUZP01000002.1"/>
</dbReference>
<dbReference type="EMBL" id="FUZP01000002">
    <property type="protein sequence ID" value="SKC64248.1"/>
    <property type="molecule type" value="Genomic_DNA"/>
</dbReference>
<feature type="region of interest" description="Disordered" evidence="1">
    <location>
        <begin position="226"/>
        <end position="256"/>
    </location>
</feature>
<name>A0A1T5KLT7_9MICO</name>
<feature type="transmembrane region" description="Helical" evidence="2">
    <location>
        <begin position="323"/>
        <end position="346"/>
    </location>
</feature>
<organism evidence="4 5">
    <name type="scientific">Okibacterium fritillariae</name>
    <dbReference type="NCBI Taxonomy" id="123320"/>
    <lineage>
        <taxon>Bacteria</taxon>
        <taxon>Bacillati</taxon>
        <taxon>Actinomycetota</taxon>
        <taxon>Actinomycetes</taxon>
        <taxon>Micrococcales</taxon>
        <taxon>Microbacteriaceae</taxon>
        <taxon>Okibacterium</taxon>
    </lineage>
</organism>
<reference evidence="4 5" key="1">
    <citation type="submission" date="2017-02" db="EMBL/GenBank/DDBJ databases">
        <authorList>
            <person name="Peterson S.W."/>
        </authorList>
    </citation>
    <scope>NUCLEOTIDE SEQUENCE [LARGE SCALE GENOMIC DNA]</scope>
    <source>
        <strain evidence="4 5">VKM Ac-2059</strain>
    </source>
</reference>
<dbReference type="Gene3D" id="3.40.50.410">
    <property type="entry name" value="von Willebrand factor, type A domain"/>
    <property type="match status" value="1"/>
</dbReference>
<dbReference type="CDD" id="cd00198">
    <property type="entry name" value="vWFA"/>
    <property type="match status" value="1"/>
</dbReference>
<dbReference type="InterPro" id="IPR002035">
    <property type="entry name" value="VWF_A"/>
</dbReference>
<feature type="domain" description="VWFA" evidence="3">
    <location>
        <begin position="72"/>
        <end position="190"/>
    </location>
</feature>
<dbReference type="PROSITE" id="PS50234">
    <property type="entry name" value="VWFA"/>
    <property type="match status" value="1"/>
</dbReference>
<dbReference type="Proteomes" id="UP000190857">
    <property type="component" value="Unassembled WGS sequence"/>
</dbReference>
<feature type="compositionally biased region" description="Acidic residues" evidence="1">
    <location>
        <begin position="232"/>
        <end position="241"/>
    </location>
</feature>
<evidence type="ECO:0000259" key="3">
    <source>
        <dbReference type="PROSITE" id="PS50234"/>
    </source>
</evidence>
<keyword evidence="2" id="KW-0472">Membrane</keyword>
<evidence type="ECO:0000256" key="2">
    <source>
        <dbReference type="SAM" id="Phobius"/>
    </source>
</evidence>
<keyword evidence="2" id="KW-1133">Transmembrane helix</keyword>
<gene>
    <name evidence="4" type="ORF">SAMN06309945_2351</name>
</gene>
<feature type="compositionally biased region" description="Low complexity" evidence="1">
    <location>
        <begin position="242"/>
        <end position="255"/>
    </location>
</feature>